<dbReference type="Proteomes" id="UP000014821">
    <property type="component" value="Unassembled WGS sequence"/>
</dbReference>
<proteinExistence type="predicted"/>
<reference evidence="1" key="1">
    <citation type="submission" date="2013-04" db="EMBL/GenBank/DDBJ databases">
        <title>Genome sequence of Chlamydia psittaci 10_881_SC42.</title>
        <authorList>
            <person name="Huot-Creasy H."/>
            <person name="McCracken C.L."/>
            <person name="Humphries M."/>
            <person name="Sachse K."/>
            <person name="Laroucau K."/>
            <person name="Bavoil P."/>
            <person name="Myers G.S."/>
        </authorList>
    </citation>
    <scope>NUCLEOTIDE SEQUENCE [LARGE SCALE GENOMIC DNA]</scope>
    <source>
        <strain evidence="1">10_881_SC42</strain>
    </source>
</reference>
<gene>
    <name evidence="1" type="ORF">CP10881SC42_0661</name>
</gene>
<sequence length="46" mass="5265">MLLKGKPIADRILSHINNKSIIQEISSEKILNAFILRIRGSYLQDN</sequence>
<accession>A0ABN0MRS4</accession>
<evidence type="ECO:0000313" key="2">
    <source>
        <dbReference type="Proteomes" id="UP000014821"/>
    </source>
</evidence>
<comment type="caution">
    <text evidence="1">The sequence shown here is derived from an EMBL/GenBank/DDBJ whole genome shotgun (WGS) entry which is preliminary data.</text>
</comment>
<protein>
    <submittedName>
        <fullName evidence="1">Uncharacterized protein</fullName>
    </submittedName>
</protein>
<organism evidence="1 2">
    <name type="scientific">Chlamydia avium</name>
    <dbReference type="NCBI Taxonomy" id="1457141"/>
    <lineage>
        <taxon>Bacteria</taxon>
        <taxon>Pseudomonadati</taxon>
        <taxon>Chlamydiota</taxon>
        <taxon>Chlamydiia</taxon>
        <taxon>Chlamydiales</taxon>
        <taxon>Chlamydiaceae</taxon>
        <taxon>Chlamydia/Chlamydophila group</taxon>
        <taxon>Chlamydia</taxon>
    </lineage>
</organism>
<dbReference type="EMBL" id="ATND01000002">
    <property type="protein sequence ID" value="EPP38141.1"/>
    <property type="molecule type" value="Genomic_DNA"/>
</dbReference>
<name>A0ABN0MRS4_9CHLA</name>
<evidence type="ECO:0000313" key="1">
    <source>
        <dbReference type="EMBL" id="EPP38141.1"/>
    </source>
</evidence>
<keyword evidence="2" id="KW-1185">Reference proteome</keyword>